<keyword evidence="12" id="KW-1185">Reference proteome</keyword>
<dbReference type="RefSeq" id="XP_040740073.1">
    <property type="nucleotide sequence ID" value="XM_040891513.1"/>
</dbReference>
<comment type="caution">
    <text evidence="11">The sequence shown here is derived from an EMBL/GenBank/DDBJ whole genome shotgun (WGS) entry which is preliminary data.</text>
</comment>
<proteinExistence type="predicted"/>
<evidence type="ECO:0000256" key="2">
    <source>
        <dbReference type="ARBA" id="ARBA00012483"/>
    </source>
</evidence>
<evidence type="ECO:0000256" key="9">
    <source>
        <dbReference type="PROSITE-ProRule" id="PRU00175"/>
    </source>
</evidence>
<dbReference type="Pfam" id="PF00097">
    <property type="entry name" value="zf-C3HC4"/>
    <property type="match status" value="1"/>
</dbReference>
<sequence length="252" mass="28104">MDDHLEAPGAVSGGSAGPCSDCSDNDDSEYLCPICLQPVTHQSYVEPCYHEYCYLCICQWIEFRPHCPLCNGKAQSVVQQLKSGKIVKTAVASEPGKPVEVHSRRLRQQTRVYGWPEDSQKDSEQGHRKRMAVYSRSLRRAAFLSETSTRTRVSKSPELVRQAIVSGRCRAWVQRDIAVILDTSDTTILEELVVSIIKDSGTLDNQVVGPLIEPVLGSHTGMFVDELAAFMDSTLPMAMYDRYIVYDTANPE</sequence>
<keyword evidence="3" id="KW-0808">Transferase</keyword>
<dbReference type="SUPFAM" id="SSF57850">
    <property type="entry name" value="RING/U-box"/>
    <property type="match status" value="1"/>
</dbReference>
<evidence type="ECO:0000313" key="11">
    <source>
        <dbReference type="EMBL" id="ORX66022.1"/>
    </source>
</evidence>
<evidence type="ECO:0000259" key="10">
    <source>
        <dbReference type="PROSITE" id="PS50089"/>
    </source>
</evidence>
<dbReference type="PANTHER" id="PTHR46077:SF1">
    <property type="entry name" value="TOP1 BINDING ARGININE_SERINE RICH PROTEIN, E3 UBIQUITIN LIGASE"/>
    <property type="match status" value="1"/>
</dbReference>
<evidence type="ECO:0000256" key="3">
    <source>
        <dbReference type="ARBA" id="ARBA00022679"/>
    </source>
</evidence>
<keyword evidence="4" id="KW-0479">Metal-binding</keyword>
<reference evidence="11 12" key="1">
    <citation type="submission" date="2016-07" db="EMBL/GenBank/DDBJ databases">
        <title>Pervasive Adenine N6-methylation of Active Genes in Fungi.</title>
        <authorList>
            <consortium name="DOE Joint Genome Institute"/>
            <person name="Mondo S.J."/>
            <person name="Dannebaum R.O."/>
            <person name="Kuo R.C."/>
            <person name="Labutti K."/>
            <person name="Haridas S."/>
            <person name="Kuo A."/>
            <person name="Salamov A."/>
            <person name="Ahrendt S.R."/>
            <person name="Lipzen A."/>
            <person name="Sullivan W."/>
            <person name="Andreopoulos W.B."/>
            <person name="Clum A."/>
            <person name="Lindquist E."/>
            <person name="Daum C."/>
            <person name="Ramamoorthy G.K."/>
            <person name="Gryganskyi A."/>
            <person name="Culley D."/>
            <person name="Magnuson J.K."/>
            <person name="James T.Y."/>
            <person name="O'Malley M.A."/>
            <person name="Stajich J.E."/>
            <person name="Spatafora J.W."/>
            <person name="Visel A."/>
            <person name="Grigoriev I.V."/>
        </authorList>
    </citation>
    <scope>NUCLEOTIDE SEQUENCE [LARGE SCALE GENOMIC DNA]</scope>
    <source>
        <strain evidence="11 12">ATCC 12442</strain>
    </source>
</reference>
<feature type="domain" description="RING-type" evidence="10">
    <location>
        <begin position="32"/>
        <end position="71"/>
    </location>
</feature>
<dbReference type="InterPro" id="IPR017907">
    <property type="entry name" value="Znf_RING_CS"/>
</dbReference>
<dbReference type="PANTHER" id="PTHR46077">
    <property type="entry name" value="E3 UBIQUITIN-PROTEIN LIGASE TOPORS"/>
    <property type="match status" value="1"/>
</dbReference>
<dbReference type="GO" id="GO:0006513">
    <property type="term" value="P:protein monoubiquitination"/>
    <property type="evidence" value="ECO:0007669"/>
    <property type="project" value="TreeGrafter"/>
</dbReference>
<keyword evidence="8" id="KW-0804">Transcription</keyword>
<dbReference type="PROSITE" id="PS00518">
    <property type="entry name" value="ZF_RING_1"/>
    <property type="match status" value="1"/>
</dbReference>
<evidence type="ECO:0000256" key="1">
    <source>
        <dbReference type="ARBA" id="ARBA00000900"/>
    </source>
</evidence>
<evidence type="ECO:0000256" key="6">
    <source>
        <dbReference type="ARBA" id="ARBA00022833"/>
    </source>
</evidence>
<gene>
    <name evidence="11" type="ORF">DL89DRAFT_325255</name>
</gene>
<dbReference type="EC" id="2.3.2.27" evidence="2"/>
<dbReference type="InterPro" id="IPR018957">
    <property type="entry name" value="Znf_C3HC4_RING-type"/>
</dbReference>
<comment type="catalytic activity">
    <reaction evidence="1">
        <text>S-ubiquitinyl-[E2 ubiquitin-conjugating enzyme]-L-cysteine + [acceptor protein]-L-lysine = [E2 ubiquitin-conjugating enzyme]-L-cysteine + N(6)-ubiquitinyl-[acceptor protein]-L-lysine.</text>
        <dbReference type="EC" id="2.3.2.27"/>
    </reaction>
</comment>
<dbReference type="SMART" id="SM00184">
    <property type="entry name" value="RING"/>
    <property type="match status" value="1"/>
</dbReference>
<accession>A0A1Y1VXL8</accession>
<dbReference type="Proteomes" id="UP000193922">
    <property type="component" value="Unassembled WGS sequence"/>
</dbReference>
<dbReference type="PROSITE" id="PS50089">
    <property type="entry name" value="ZF_RING_2"/>
    <property type="match status" value="1"/>
</dbReference>
<organism evidence="11 12">
    <name type="scientific">Linderina pennispora</name>
    <dbReference type="NCBI Taxonomy" id="61395"/>
    <lineage>
        <taxon>Eukaryota</taxon>
        <taxon>Fungi</taxon>
        <taxon>Fungi incertae sedis</taxon>
        <taxon>Zoopagomycota</taxon>
        <taxon>Kickxellomycotina</taxon>
        <taxon>Kickxellomycetes</taxon>
        <taxon>Kickxellales</taxon>
        <taxon>Kickxellaceae</taxon>
        <taxon>Linderina</taxon>
    </lineage>
</organism>
<keyword evidence="6" id="KW-0862">Zinc</keyword>
<evidence type="ECO:0000256" key="8">
    <source>
        <dbReference type="ARBA" id="ARBA00023163"/>
    </source>
</evidence>
<keyword evidence="5 9" id="KW-0863">Zinc-finger</keyword>
<protein>
    <recommendedName>
        <fullName evidence="2">RING-type E3 ubiquitin transferase</fullName>
        <ecNumber evidence="2">2.3.2.27</ecNumber>
    </recommendedName>
</protein>
<dbReference type="EMBL" id="MCFD01000018">
    <property type="protein sequence ID" value="ORX66022.1"/>
    <property type="molecule type" value="Genomic_DNA"/>
</dbReference>
<evidence type="ECO:0000256" key="4">
    <source>
        <dbReference type="ARBA" id="ARBA00022723"/>
    </source>
</evidence>
<dbReference type="InterPro" id="IPR013083">
    <property type="entry name" value="Znf_RING/FYVE/PHD"/>
</dbReference>
<dbReference type="STRING" id="61395.A0A1Y1VXL8"/>
<dbReference type="GeneID" id="63808161"/>
<dbReference type="AlphaFoldDB" id="A0A1Y1VXL8"/>
<dbReference type="GO" id="GO:0000209">
    <property type="term" value="P:protein polyubiquitination"/>
    <property type="evidence" value="ECO:0007669"/>
    <property type="project" value="TreeGrafter"/>
</dbReference>
<dbReference type="InterPro" id="IPR001841">
    <property type="entry name" value="Znf_RING"/>
</dbReference>
<dbReference type="Gene3D" id="3.30.40.10">
    <property type="entry name" value="Zinc/RING finger domain, C3HC4 (zinc finger)"/>
    <property type="match status" value="1"/>
</dbReference>
<dbReference type="OrthoDB" id="21204at2759"/>
<dbReference type="GO" id="GO:0008270">
    <property type="term" value="F:zinc ion binding"/>
    <property type="evidence" value="ECO:0007669"/>
    <property type="project" value="UniProtKB-KW"/>
</dbReference>
<evidence type="ECO:0000256" key="5">
    <source>
        <dbReference type="ARBA" id="ARBA00022771"/>
    </source>
</evidence>
<evidence type="ECO:0000256" key="7">
    <source>
        <dbReference type="ARBA" id="ARBA00023015"/>
    </source>
</evidence>
<dbReference type="GO" id="GO:0061630">
    <property type="term" value="F:ubiquitin protein ligase activity"/>
    <property type="evidence" value="ECO:0007669"/>
    <property type="project" value="UniProtKB-EC"/>
</dbReference>
<evidence type="ECO:0000313" key="12">
    <source>
        <dbReference type="Proteomes" id="UP000193922"/>
    </source>
</evidence>
<name>A0A1Y1VXL8_9FUNG</name>
<keyword evidence="7" id="KW-0805">Transcription regulation</keyword>